<dbReference type="PANTHER" id="PTHR30307:SF0">
    <property type="entry name" value="S-ADENOSYLMETHIONINE:TRNA RIBOSYLTRANSFERASE-ISOMERASE"/>
    <property type="match status" value="1"/>
</dbReference>
<dbReference type="NCBIfam" id="TIGR00113">
    <property type="entry name" value="queA"/>
    <property type="match status" value="1"/>
</dbReference>
<comment type="caution">
    <text evidence="6">The sequence shown here is derived from an EMBL/GenBank/DDBJ whole genome shotgun (WGS) entry which is preliminary data.</text>
</comment>
<proteinExistence type="inferred from homology"/>
<comment type="subunit">
    <text evidence="5">Monomer.</text>
</comment>
<organism evidence="6 7">
    <name type="scientific">Seohaeicola nanhaiensis</name>
    <dbReference type="NCBI Taxonomy" id="1387282"/>
    <lineage>
        <taxon>Bacteria</taxon>
        <taxon>Pseudomonadati</taxon>
        <taxon>Pseudomonadota</taxon>
        <taxon>Alphaproteobacteria</taxon>
        <taxon>Rhodobacterales</taxon>
        <taxon>Roseobacteraceae</taxon>
        <taxon>Seohaeicola</taxon>
    </lineage>
</organism>
<dbReference type="Gene3D" id="2.40.10.240">
    <property type="entry name" value="QueA-like"/>
    <property type="match status" value="1"/>
</dbReference>
<accession>A0ABV9KK48</accession>
<dbReference type="InterPro" id="IPR036100">
    <property type="entry name" value="QueA_sf"/>
</dbReference>
<sequence length="360" mass="38802">MKLTGFDFALPEDLIATRPAVPRSAARLLVSRPEGISDATVADFPDWLRPGDRLVLNDTRVIPARLSGVRRRSGVAGETEARIEATLLEPRADGTWAALIKPLKKLRVGETVIFSADLSGELTGTEDGQGLLRFNLAGEDFDAALAQAGEMPLPPYIAARRPADAQDKSDYQTVWARVPGAVAAPTASLHFDEALLARLRAMGVTFTHVTLHVGAGTFLPVKVDDVESHRMHAEWGEVTPEAAAEIAATRAAGGRVIPVGTTALRLIESAARGGEIAPWRGKTDIFIYPGFRFHVTDALVTNFHLPKSTLLMLVAALVGMERMRAIYAHAVESRYRFFSYGDASLLMPSAGVSKPADEES</sequence>
<name>A0ABV9KK48_9RHOB</name>
<dbReference type="InterPro" id="IPR003699">
    <property type="entry name" value="QueA"/>
</dbReference>
<dbReference type="EC" id="2.4.99.17" evidence="5"/>
<comment type="function">
    <text evidence="5">Transfers and isomerizes the ribose moiety from AdoMet to the 7-aminomethyl group of 7-deazaguanine (preQ1-tRNA) to give epoxyqueuosine (oQ-tRNA).</text>
</comment>
<dbReference type="Gene3D" id="3.40.1780.10">
    <property type="entry name" value="QueA-like"/>
    <property type="match status" value="1"/>
</dbReference>
<dbReference type="GO" id="GO:0051075">
    <property type="term" value="F:S-adenosylmethionine:tRNA ribosyltransferase-isomerase activity"/>
    <property type="evidence" value="ECO:0007669"/>
    <property type="project" value="UniProtKB-EC"/>
</dbReference>
<dbReference type="SUPFAM" id="SSF111337">
    <property type="entry name" value="QueA-like"/>
    <property type="match status" value="1"/>
</dbReference>
<evidence type="ECO:0000256" key="1">
    <source>
        <dbReference type="ARBA" id="ARBA00022490"/>
    </source>
</evidence>
<keyword evidence="6" id="KW-0328">Glycosyltransferase</keyword>
<dbReference type="InterPro" id="IPR042119">
    <property type="entry name" value="QueA_dom2"/>
</dbReference>
<evidence type="ECO:0000256" key="3">
    <source>
        <dbReference type="ARBA" id="ARBA00022691"/>
    </source>
</evidence>
<comment type="similarity">
    <text evidence="5">Belongs to the QueA family.</text>
</comment>
<keyword evidence="1 5" id="KW-0963">Cytoplasm</keyword>
<dbReference type="EMBL" id="JBHSGI010000024">
    <property type="protein sequence ID" value="MFC4670358.1"/>
    <property type="molecule type" value="Genomic_DNA"/>
</dbReference>
<dbReference type="NCBIfam" id="NF001140">
    <property type="entry name" value="PRK00147.1"/>
    <property type="match status" value="1"/>
</dbReference>
<evidence type="ECO:0000256" key="5">
    <source>
        <dbReference type="HAMAP-Rule" id="MF_00113"/>
    </source>
</evidence>
<dbReference type="Proteomes" id="UP001595973">
    <property type="component" value="Unassembled WGS sequence"/>
</dbReference>
<dbReference type="Pfam" id="PF02547">
    <property type="entry name" value="Queuosine_synth"/>
    <property type="match status" value="1"/>
</dbReference>
<protein>
    <recommendedName>
        <fullName evidence="5">S-adenosylmethionine:tRNA ribosyltransferase-isomerase</fullName>
        <ecNumber evidence="5">2.4.99.17</ecNumber>
    </recommendedName>
    <alternativeName>
        <fullName evidence="5">Queuosine biosynthesis protein QueA</fullName>
    </alternativeName>
</protein>
<comment type="subcellular location">
    <subcellularLocation>
        <location evidence="5">Cytoplasm</location>
    </subcellularLocation>
</comment>
<keyword evidence="7" id="KW-1185">Reference proteome</keyword>
<keyword evidence="4 5" id="KW-0671">Queuosine biosynthesis</keyword>
<comment type="catalytic activity">
    <reaction evidence="5">
        <text>7-aminomethyl-7-carbaguanosine(34) in tRNA + S-adenosyl-L-methionine = epoxyqueuosine(34) in tRNA + adenine + L-methionine + 2 H(+)</text>
        <dbReference type="Rhea" id="RHEA:32155"/>
        <dbReference type="Rhea" id="RHEA-COMP:10342"/>
        <dbReference type="Rhea" id="RHEA-COMP:18582"/>
        <dbReference type="ChEBI" id="CHEBI:15378"/>
        <dbReference type="ChEBI" id="CHEBI:16708"/>
        <dbReference type="ChEBI" id="CHEBI:57844"/>
        <dbReference type="ChEBI" id="CHEBI:59789"/>
        <dbReference type="ChEBI" id="CHEBI:82833"/>
        <dbReference type="ChEBI" id="CHEBI:194443"/>
        <dbReference type="EC" id="2.4.99.17"/>
    </reaction>
</comment>
<comment type="pathway">
    <text evidence="5">tRNA modification; tRNA-queuosine biosynthesis.</text>
</comment>
<evidence type="ECO:0000256" key="2">
    <source>
        <dbReference type="ARBA" id="ARBA00022679"/>
    </source>
</evidence>
<dbReference type="PANTHER" id="PTHR30307">
    <property type="entry name" value="S-ADENOSYLMETHIONINE:TRNA RIBOSYLTRANSFERASE-ISOMERASE"/>
    <property type="match status" value="1"/>
</dbReference>
<dbReference type="InterPro" id="IPR042118">
    <property type="entry name" value="QueA_dom1"/>
</dbReference>
<gene>
    <name evidence="5 6" type="primary">queA</name>
    <name evidence="6" type="ORF">ACFO5X_17470</name>
</gene>
<dbReference type="HAMAP" id="MF_00113">
    <property type="entry name" value="QueA"/>
    <property type="match status" value="1"/>
</dbReference>
<evidence type="ECO:0000313" key="6">
    <source>
        <dbReference type="EMBL" id="MFC4670358.1"/>
    </source>
</evidence>
<dbReference type="RefSeq" id="WP_380719277.1">
    <property type="nucleotide sequence ID" value="NZ_JBHSGI010000024.1"/>
</dbReference>
<keyword evidence="3 5" id="KW-0949">S-adenosyl-L-methionine</keyword>
<evidence type="ECO:0000256" key="4">
    <source>
        <dbReference type="ARBA" id="ARBA00022785"/>
    </source>
</evidence>
<evidence type="ECO:0000313" key="7">
    <source>
        <dbReference type="Proteomes" id="UP001595973"/>
    </source>
</evidence>
<keyword evidence="2 5" id="KW-0808">Transferase</keyword>
<reference evidence="7" key="1">
    <citation type="journal article" date="2019" name="Int. J. Syst. Evol. Microbiol.">
        <title>The Global Catalogue of Microorganisms (GCM) 10K type strain sequencing project: providing services to taxonomists for standard genome sequencing and annotation.</title>
        <authorList>
            <consortium name="The Broad Institute Genomics Platform"/>
            <consortium name="The Broad Institute Genome Sequencing Center for Infectious Disease"/>
            <person name="Wu L."/>
            <person name="Ma J."/>
        </authorList>
    </citation>
    <scope>NUCLEOTIDE SEQUENCE [LARGE SCALE GENOMIC DNA]</scope>
    <source>
        <strain evidence="7">CGMCC 4.7283</strain>
    </source>
</reference>